<evidence type="ECO:0000313" key="3">
    <source>
        <dbReference type="Proteomes" id="UP000023152"/>
    </source>
</evidence>
<reference evidence="2 3" key="1">
    <citation type="journal article" date="2013" name="Curr. Biol.">
        <title>The Genome of the Foraminiferan Reticulomyxa filosa.</title>
        <authorList>
            <person name="Glockner G."/>
            <person name="Hulsmann N."/>
            <person name="Schleicher M."/>
            <person name="Noegel A.A."/>
            <person name="Eichinger L."/>
            <person name="Gallinger C."/>
            <person name="Pawlowski J."/>
            <person name="Sierra R."/>
            <person name="Euteneuer U."/>
            <person name="Pillet L."/>
            <person name="Moustafa A."/>
            <person name="Platzer M."/>
            <person name="Groth M."/>
            <person name="Szafranski K."/>
            <person name="Schliwa M."/>
        </authorList>
    </citation>
    <scope>NUCLEOTIDE SEQUENCE [LARGE SCALE GENOMIC DNA]</scope>
</reference>
<keyword evidence="3" id="KW-1185">Reference proteome</keyword>
<comment type="caution">
    <text evidence="2">The sequence shown here is derived from an EMBL/GenBank/DDBJ whole genome shotgun (WGS) entry which is preliminary data.</text>
</comment>
<proteinExistence type="predicted"/>
<organism evidence="2 3">
    <name type="scientific">Reticulomyxa filosa</name>
    <dbReference type="NCBI Taxonomy" id="46433"/>
    <lineage>
        <taxon>Eukaryota</taxon>
        <taxon>Sar</taxon>
        <taxon>Rhizaria</taxon>
        <taxon>Retaria</taxon>
        <taxon>Foraminifera</taxon>
        <taxon>Monothalamids</taxon>
        <taxon>Reticulomyxidae</taxon>
        <taxon>Reticulomyxa</taxon>
    </lineage>
</organism>
<accession>X6PF61</accession>
<gene>
    <name evidence="2" type="ORF">RFI_00749</name>
</gene>
<evidence type="ECO:0000313" key="2">
    <source>
        <dbReference type="EMBL" id="ETO36312.1"/>
    </source>
</evidence>
<dbReference type="AlphaFoldDB" id="X6PF61"/>
<dbReference type="EMBL" id="ASPP01000798">
    <property type="protein sequence ID" value="ETO36312.1"/>
    <property type="molecule type" value="Genomic_DNA"/>
</dbReference>
<protein>
    <submittedName>
        <fullName evidence="2">Uncharacterized protein</fullName>
    </submittedName>
</protein>
<dbReference type="Proteomes" id="UP000023152">
    <property type="component" value="Unassembled WGS sequence"/>
</dbReference>
<feature type="compositionally biased region" description="Polar residues" evidence="1">
    <location>
        <begin position="25"/>
        <end position="44"/>
    </location>
</feature>
<sequence>MTNEIQKMRIPLSDITNTYHCIGNNDNAATTKDTRPQNRPSSGEITEEECKLASTQTGQEGAAVPWTIYQQPTPDAAHGTNFFPAYEEYNGLTQFFFFVLQFEISEKYLKTHLKKKARSFF</sequence>
<name>X6PF61_RETFI</name>
<evidence type="ECO:0000256" key="1">
    <source>
        <dbReference type="SAM" id="MobiDB-lite"/>
    </source>
</evidence>
<feature type="region of interest" description="Disordered" evidence="1">
    <location>
        <begin position="25"/>
        <end position="49"/>
    </location>
</feature>